<dbReference type="InterPro" id="IPR001173">
    <property type="entry name" value="Glyco_trans_2-like"/>
</dbReference>
<name>A0A8J6T7Z3_9DELT</name>
<dbReference type="SUPFAM" id="SSF53448">
    <property type="entry name" value="Nucleotide-diphospho-sugar transferases"/>
    <property type="match status" value="1"/>
</dbReference>
<reference evidence="2 3" key="1">
    <citation type="submission" date="2020-08" db="EMBL/GenBank/DDBJ databases">
        <title>Bridging the membrane lipid divide: bacteria of the FCB group superphylum have the potential to synthesize archaeal ether lipids.</title>
        <authorList>
            <person name="Villanueva L."/>
            <person name="Von Meijenfeldt F.A.B."/>
            <person name="Westbye A.B."/>
            <person name="Yadav S."/>
            <person name="Hopmans E.C."/>
            <person name="Dutilh B.E."/>
            <person name="Sinninghe Damste J.S."/>
        </authorList>
    </citation>
    <scope>NUCLEOTIDE SEQUENCE [LARGE SCALE GENOMIC DNA]</scope>
    <source>
        <strain evidence="2">NIOZ-UU27</strain>
    </source>
</reference>
<dbReference type="EMBL" id="JACNJD010000180">
    <property type="protein sequence ID" value="MBC8177008.1"/>
    <property type="molecule type" value="Genomic_DNA"/>
</dbReference>
<dbReference type="Gene3D" id="3.90.550.10">
    <property type="entry name" value="Spore Coat Polysaccharide Biosynthesis Protein SpsA, Chain A"/>
    <property type="match status" value="1"/>
</dbReference>
<gene>
    <name evidence="2" type="ORF">H8E19_06340</name>
</gene>
<dbReference type="PANTHER" id="PTHR48090">
    <property type="entry name" value="UNDECAPRENYL-PHOSPHATE 4-DEOXY-4-FORMAMIDO-L-ARABINOSE TRANSFERASE-RELATED"/>
    <property type="match status" value="1"/>
</dbReference>
<dbReference type="Pfam" id="PF00535">
    <property type="entry name" value="Glycos_transf_2"/>
    <property type="match status" value="1"/>
</dbReference>
<dbReference type="CDD" id="cd04179">
    <property type="entry name" value="DPM_DPG-synthase_like"/>
    <property type="match status" value="1"/>
</dbReference>
<sequence length="236" mass="26011">MKILAIVPSFNEAESITHVIEAIKGENPLIDILVVNDCSNDETGALADSTGQASVVNLIGNLGIGGAVQTGFKYAVRKGYDIAFQFDGDGQHLASEIKILLDPILHNEADVVIGSRFCEKQNGFRSTPLRRRGIKVFEILNSLLIKQRITDNTSGFRAYCKKAIHFLAENYPDDYPEPEAVLLLGKNGFRLKEVPVCMQERKRGDSSITGIKSGYYMIKVLLAVLVNAMRPRIAKD</sequence>
<evidence type="ECO:0000259" key="1">
    <source>
        <dbReference type="Pfam" id="PF00535"/>
    </source>
</evidence>
<dbReference type="InterPro" id="IPR029044">
    <property type="entry name" value="Nucleotide-diphossugar_trans"/>
</dbReference>
<proteinExistence type="predicted"/>
<organism evidence="2 3">
    <name type="scientific">Candidatus Desulfacyla euxinica</name>
    <dbReference type="NCBI Taxonomy" id="2841693"/>
    <lineage>
        <taxon>Bacteria</taxon>
        <taxon>Deltaproteobacteria</taxon>
        <taxon>Candidatus Desulfacyla</taxon>
    </lineage>
</organism>
<evidence type="ECO:0000313" key="3">
    <source>
        <dbReference type="Proteomes" id="UP000650524"/>
    </source>
</evidence>
<evidence type="ECO:0000313" key="2">
    <source>
        <dbReference type="EMBL" id="MBC8177008.1"/>
    </source>
</evidence>
<accession>A0A8J6T7Z3</accession>
<feature type="domain" description="Glycosyltransferase 2-like" evidence="1">
    <location>
        <begin position="6"/>
        <end position="164"/>
    </location>
</feature>
<comment type="caution">
    <text evidence="2">The sequence shown here is derived from an EMBL/GenBank/DDBJ whole genome shotgun (WGS) entry which is preliminary data.</text>
</comment>
<dbReference type="PANTHER" id="PTHR48090:SF7">
    <property type="entry name" value="RFBJ PROTEIN"/>
    <property type="match status" value="1"/>
</dbReference>
<dbReference type="InterPro" id="IPR050256">
    <property type="entry name" value="Glycosyltransferase_2"/>
</dbReference>
<dbReference type="Proteomes" id="UP000650524">
    <property type="component" value="Unassembled WGS sequence"/>
</dbReference>
<protein>
    <submittedName>
        <fullName evidence="2">Glycosyltransferase family 2 protein</fullName>
    </submittedName>
</protein>
<dbReference type="AlphaFoldDB" id="A0A8J6T7Z3"/>